<proteinExistence type="predicted"/>
<name>A0AA36HQR2_9DINO</name>
<evidence type="ECO:0000313" key="4">
    <source>
        <dbReference type="Proteomes" id="UP001178507"/>
    </source>
</evidence>
<organism evidence="3 4">
    <name type="scientific">Effrenium voratum</name>
    <dbReference type="NCBI Taxonomy" id="2562239"/>
    <lineage>
        <taxon>Eukaryota</taxon>
        <taxon>Sar</taxon>
        <taxon>Alveolata</taxon>
        <taxon>Dinophyceae</taxon>
        <taxon>Suessiales</taxon>
        <taxon>Symbiodiniaceae</taxon>
        <taxon>Effrenium</taxon>
    </lineage>
</organism>
<dbReference type="GO" id="GO:0005886">
    <property type="term" value="C:plasma membrane"/>
    <property type="evidence" value="ECO:0007669"/>
    <property type="project" value="TreeGrafter"/>
</dbReference>
<dbReference type="GO" id="GO:0006817">
    <property type="term" value="P:phosphate ion transport"/>
    <property type="evidence" value="ECO:0007669"/>
    <property type="project" value="TreeGrafter"/>
</dbReference>
<evidence type="ECO:0000256" key="1">
    <source>
        <dbReference type="SAM" id="MobiDB-lite"/>
    </source>
</evidence>
<keyword evidence="4" id="KW-1185">Reference proteome</keyword>
<dbReference type="Proteomes" id="UP001178507">
    <property type="component" value="Unassembled WGS sequence"/>
</dbReference>
<dbReference type="GO" id="GO:0000822">
    <property type="term" value="F:inositol hexakisphosphate binding"/>
    <property type="evidence" value="ECO:0007669"/>
    <property type="project" value="TreeGrafter"/>
</dbReference>
<accession>A0AA36HQR2</accession>
<dbReference type="AlphaFoldDB" id="A0AA36HQR2"/>
<feature type="region of interest" description="Disordered" evidence="1">
    <location>
        <begin position="264"/>
        <end position="284"/>
    </location>
</feature>
<dbReference type="GO" id="GO:0005794">
    <property type="term" value="C:Golgi apparatus"/>
    <property type="evidence" value="ECO:0007669"/>
    <property type="project" value="TreeGrafter"/>
</dbReference>
<evidence type="ECO:0000313" key="3">
    <source>
        <dbReference type="EMBL" id="CAJ1373281.1"/>
    </source>
</evidence>
<dbReference type="Pfam" id="PF03105">
    <property type="entry name" value="SPX"/>
    <property type="match status" value="1"/>
</dbReference>
<feature type="domain" description="SPX" evidence="2">
    <location>
        <begin position="1"/>
        <end position="128"/>
    </location>
</feature>
<dbReference type="EMBL" id="CAUJNA010000184">
    <property type="protein sequence ID" value="CAJ1373281.1"/>
    <property type="molecule type" value="Genomic_DNA"/>
</dbReference>
<dbReference type="CDD" id="cd14447">
    <property type="entry name" value="SPX"/>
    <property type="match status" value="1"/>
</dbReference>
<dbReference type="PANTHER" id="PTHR10783">
    <property type="entry name" value="XENOTROPIC AND POLYTROPIC RETROVIRUS RECEPTOR 1-RELATED"/>
    <property type="match status" value="1"/>
</dbReference>
<comment type="caution">
    <text evidence="3">The sequence shown here is derived from an EMBL/GenBank/DDBJ whole genome shotgun (WGS) entry which is preliminary data.</text>
</comment>
<protein>
    <recommendedName>
        <fullName evidence="2">SPX domain-containing protein</fullName>
    </recommendedName>
</protein>
<sequence length="793" mass="86089">MKFGKQLQEELRAEWCKHYVDYKVLKKALKPEAPAVPAFFDLLKSEVQKVQSFIQQQHEALWKVMSAGFAGDFNNAAKQCEVFTVLETLVASIQHIHSFAALNQLALHKIIKKADKKLGQVNECFSPEWNLVPSAENIVVWLLVPAEKCLRLVTDCSKGGSQPLRQFHFWVQELRAGAVLARSQMTGAAGLNTMHLRLQLTCGKDVQCRIRNTFIDVAQKDEHRTRSSSLPPREELRAQGKELVPLEPRCVIDVPEAEEEEVSEEVAVDSESTESFPAAPPAWDEDETCLGLQDWKTRQVACSWSREVKPSASAAWDKGKGQSAVGACVALRTAAGRRGRVRRRAEAIFGGVWKGSWAQVLEDAAASLRPRLGKKERCSSAAPACVAFIGGGLVAEAGGMPEAADALAQRLRLPQLVACVVDGSIGHDLSRSKSRWPLRLFHRWLQILRQWTERRPPVRELESDMSLSLAFFNCRATPVVISTADLQAEEDLSLKSGKSGAGFKQVARGAPFGAELEKDISAAVILADGLEAAELAAARVAEAFPQAAQVGAVGAQLAGRKGRPTPCLAAIGADGGWPAGPCGSVRLAKGAVALLLRNVRLEAISCGGMRGLGPELNVTDLSKRDTVERFGDPAWPTIMKVFQQASLEEQLLLRSHSLVVSVRNPGEQQCQIRRLKHEPKESAVIIPGTDLRVGSKIQLLVRHQGVAEEDLTMLQDRLALERTVSPAPLLGCLVLADRARGQALFGREADGPVAAASGAAVCGCFCRGQLAVPSGVRPRSQRLSAVFGFFFEA</sequence>
<dbReference type="GO" id="GO:0016036">
    <property type="term" value="P:cellular response to phosphate starvation"/>
    <property type="evidence" value="ECO:0007669"/>
    <property type="project" value="TreeGrafter"/>
</dbReference>
<gene>
    <name evidence="3" type="ORF">EVOR1521_LOCUS3151</name>
</gene>
<dbReference type="PROSITE" id="PS51382">
    <property type="entry name" value="SPX"/>
    <property type="match status" value="1"/>
</dbReference>
<evidence type="ECO:0000259" key="2">
    <source>
        <dbReference type="PROSITE" id="PS51382"/>
    </source>
</evidence>
<reference evidence="3" key="1">
    <citation type="submission" date="2023-08" db="EMBL/GenBank/DDBJ databases">
        <authorList>
            <person name="Chen Y."/>
            <person name="Shah S."/>
            <person name="Dougan E. K."/>
            <person name="Thang M."/>
            <person name="Chan C."/>
        </authorList>
    </citation>
    <scope>NUCLEOTIDE SEQUENCE</scope>
</reference>
<dbReference type="PANTHER" id="PTHR10783:SF103">
    <property type="entry name" value="SOLUTE CARRIER FAMILY 53 MEMBER 1"/>
    <property type="match status" value="1"/>
</dbReference>
<dbReference type="InterPro" id="IPR004331">
    <property type="entry name" value="SPX_dom"/>
</dbReference>